<dbReference type="KEGG" id="bcy:Bcer98_1409"/>
<dbReference type="Proteomes" id="UP000002300">
    <property type="component" value="Chromosome"/>
</dbReference>
<dbReference type="Gene3D" id="2.130.10.10">
    <property type="entry name" value="YVTN repeat-like/Quinoprotein amine dehydrogenase"/>
    <property type="match status" value="1"/>
</dbReference>
<evidence type="ECO:0000259" key="2">
    <source>
        <dbReference type="Pfam" id="PF15902"/>
    </source>
</evidence>
<sequence length="370" mass="41929">MFNNVQLKKEAFHLKRLFLCMEREIIVAEEKDGDFQIQCHLQHMQPTCIAVDPFQPNRIYCGTFGRGLWVSDNKGDSWRPIGDAYRYFDFPKEDGILHSAITSITISSAKQKNGYGTIYVGTEPSALFCSENGGETWTELKTMKSLLSSYTWAFPPRPFTHHVRWITIDPHNENTIHVSIEAGAVIQSNDHGQTWSDKKFGAPIDAHQLLMHDDAPNRLYASCGDGFMNGPERAYLESHDNGNTWISCSEGLEHHYLYSMAIDPADCDTILVSAAPSADLAHHRIPYESYIYRKTKDTLFEQVHKGLPPAIGTVISMLATNPAEPHTFYALNNNGVFQSIDSGETWEQLNIPWKEEYKTQHPHALFVTTF</sequence>
<reference evidence="3 4" key="1">
    <citation type="journal article" date="2008" name="Chem. Biol. Interact.">
        <title>Extending the Bacillus cereus group genomics to putative food-borne pathogens of different toxicity.</title>
        <authorList>
            <person name="Lapidus A."/>
            <person name="Goltsman E."/>
            <person name="Auger S."/>
            <person name="Galleron N."/>
            <person name="Segurens B."/>
            <person name="Dossat C."/>
            <person name="Land M.L."/>
            <person name="Broussolle V."/>
            <person name="Brillard J."/>
            <person name="Guinebretiere M.H."/>
            <person name="Sanchis V."/>
            <person name="Nguen-The C."/>
            <person name="Lereclus D."/>
            <person name="Richardson P."/>
            <person name="Wincker P."/>
            <person name="Weissenbach J."/>
            <person name="Ehrlich S.D."/>
            <person name="Sorokin A."/>
        </authorList>
    </citation>
    <scope>NUCLEOTIDE SEQUENCE [LARGE SCALE GENOMIC DNA]</scope>
    <source>
        <strain evidence="4">DSM 22905 / CIP 110041 / 391-98 / NVH 391-98</strain>
    </source>
</reference>
<dbReference type="InterPro" id="IPR015943">
    <property type="entry name" value="WD40/YVTN_repeat-like_dom_sf"/>
</dbReference>
<dbReference type="Pfam" id="PF15902">
    <property type="entry name" value="Sortilin-Vps10"/>
    <property type="match status" value="1"/>
</dbReference>
<keyword evidence="4" id="KW-1185">Reference proteome</keyword>
<dbReference type="PANTHER" id="PTHR43739">
    <property type="entry name" value="XYLOGLUCANASE (EUROFUNG)"/>
    <property type="match status" value="1"/>
</dbReference>
<dbReference type="GO" id="GO:0016787">
    <property type="term" value="F:hydrolase activity"/>
    <property type="evidence" value="ECO:0007669"/>
    <property type="project" value="UniProtKB-KW"/>
</dbReference>
<dbReference type="CDD" id="cd15482">
    <property type="entry name" value="Sialidase_non-viral"/>
    <property type="match status" value="1"/>
</dbReference>
<feature type="domain" description="Sortilin N-terminal" evidence="2">
    <location>
        <begin position="126"/>
        <end position="281"/>
    </location>
</feature>
<organism evidence="3 4">
    <name type="scientific">Bacillus cytotoxicus (strain DSM 22905 / CIP 110041 / 391-98 / NVH 391-98)</name>
    <dbReference type="NCBI Taxonomy" id="315749"/>
    <lineage>
        <taxon>Bacteria</taxon>
        <taxon>Bacillati</taxon>
        <taxon>Bacillota</taxon>
        <taxon>Bacilli</taxon>
        <taxon>Bacillales</taxon>
        <taxon>Bacillaceae</taxon>
        <taxon>Bacillus</taxon>
        <taxon>Bacillus cereus group</taxon>
    </lineage>
</organism>
<dbReference type="InterPro" id="IPR031778">
    <property type="entry name" value="Sortilin_N"/>
</dbReference>
<gene>
    <name evidence="3" type="ordered locus">Bcer98_1409</name>
</gene>
<keyword evidence="1" id="KW-0677">Repeat</keyword>
<dbReference type="eggNOG" id="COG4447">
    <property type="taxonomic scope" value="Bacteria"/>
</dbReference>
<proteinExistence type="predicted"/>
<accession>A7GNM2</accession>
<protein>
    <submittedName>
        <fullName evidence="3">Glycosyl hydrolase</fullName>
    </submittedName>
</protein>
<evidence type="ECO:0000313" key="3">
    <source>
        <dbReference type="EMBL" id="ABS21730.1"/>
    </source>
</evidence>
<evidence type="ECO:0000256" key="1">
    <source>
        <dbReference type="ARBA" id="ARBA00022737"/>
    </source>
</evidence>
<dbReference type="AlphaFoldDB" id="A7GNM2"/>
<dbReference type="InterPro" id="IPR052025">
    <property type="entry name" value="Xyloglucanase_GH74"/>
</dbReference>
<dbReference type="PANTHER" id="PTHR43739:SF5">
    <property type="entry name" value="EXO-ALPHA-SIALIDASE"/>
    <property type="match status" value="1"/>
</dbReference>
<dbReference type="GO" id="GO:0010411">
    <property type="term" value="P:xyloglucan metabolic process"/>
    <property type="evidence" value="ECO:0007669"/>
    <property type="project" value="TreeGrafter"/>
</dbReference>
<name>A7GNM2_BACCN</name>
<dbReference type="SUPFAM" id="SSF110296">
    <property type="entry name" value="Oligoxyloglucan reducing end-specific cellobiohydrolase"/>
    <property type="match status" value="1"/>
</dbReference>
<dbReference type="EMBL" id="CP000764">
    <property type="protein sequence ID" value="ABS21730.1"/>
    <property type="molecule type" value="Genomic_DNA"/>
</dbReference>
<keyword evidence="3" id="KW-0378">Hydrolase</keyword>
<evidence type="ECO:0000313" key="4">
    <source>
        <dbReference type="Proteomes" id="UP000002300"/>
    </source>
</evidence>
<dbReference type="HOGENOM" id="CLU_058803_1_0_9"/>